<dbReference type="EMBL" id="NQIK02000001">
    <property type="protein sequence ID" value="KAF7579234.1"/>
    <property type="molecule type" value="Genomic_DNA"/>
</dbReference>
<keyword evidence="5" id="KW-1185">Reference proteome</keyword>
<gene>
    <name evidence="4" type="ORF">Ptr86124_008124</name>
    <name evidence="3" type="ORF">PtrM4_034740</name>
</gene>
<feature type="transmembrane region" description="Helical" evidence="1">
    <location>
        <begin position="58"/>
        <end position="80"/>
    </location>
</feature>
<reference evidence="3" key="1">
    <citation type="journal article" date="2018" name="BMC Genomics">
        <title>Comparative genomics of the wheat fungal pathogen Pyrenophora tritici-repentis reveals chromosomal variations and genome plasticity.</title>
        <authorList>
            <person name="Moolhuijzen P."/>
            <person name="See P.T."/>
            <person name="Hane J.K."/>
            <person name="Shi G."/>
            <person name="Liu Z."/>
            <person name="Oliver R.P."/>
            <person name="Moffat C.S."/>
        </authorList>
    </citation>
    <scope>NUCLEOTIDE SEQUENCE [LARGE SCALE GENOMIC DNA]</scope>
    <source>
        <strain evidence="3">M4</strain>
    </source>
</reference>
<evidence type="ECO:0000259" key="2">
    <source>
        <dbReference type="Pfam" id="PF24802"/>
    </source>
</evidence>
<reference evidence="4" key="3">
    <citation type="journal article" date="2022" name="bioRxiv">
        <title>A global pangenome for the wheat fungal pathogen Pyrenophora tritici-repentis and prediction of effector protein structural homology.</title>
        <authorList>
            <person name="Moolhuijzen P."/>
            <person name="See P.T."/>
            <person name="Shi G."/>
            <person name="Powell H.R."/>
            <person name="Cockram J."/>
            <person name="Jorgensen L.N."/>
            <person name="Benslimane H."/>
            <person name="Strelkov S.E."/>
            <person name="Turner J."/>
            <person name="Liu Z."/>
            <person name="Moffat C.S."/>
        </authorList>
    </citation>
    <scope>NUCLEOTIDE SEQUENCE</scope>
    <source>
        <strain evidence="4">86-124</strain>
    </source>
</reference>
<reference evidence="5" key="4">
    <citation type="journal article" date="2022" name="Microb. Genom.">
        <title>A global pangenome for the wheat fungal pathogen Pyrenophora tritici-repentis and prediction of effector protein structural homology.</title>
        <authorList>
            <person name="Moolhuijzen P.M."/>
            <person name="See P.T."/>
            <person name="Shi G."/>
            <person name="Powell H.R."/>
            <person name="Cockram J."/>
            <person name="Jorgensen L.N."/>
            <person name="Benslimane H."/>
            <person name="Strelkov S.E."/>
            <person name="Turner J."/>
            <person name="Liu Z."/>
            <person name="Moffat C.S."/>
        </authorList>
    </citation>
    <scope>NUCLEOTIDE SEQUENCE [LARGE SCALE GENOMIC DNA]</scope>
</reference>
<protein>
    <submittedName>
        <fullName evidence="3">UPF0104 domain containing protein</fullName>
    </submittedName>
</protein>
<evidence type="ECO:0000313" key="5">
    <source>
        <dbReference type="Proteomes" id="UP000249757"/>
    </source>
</evidence>
<dbReference type="OMA" id="GISWYIG"/>
<dbReference type="InterPro" id="IPR056120">
    <property type="entry name" value="DUF7703"/>
</dbReference>
<feature type="transmembrane region" description="Helical" evidence="1">
    <location>
        <begin position="28"/>
        <end position="51"/>
    </location>
</feature>
<feature type="transmembrane region" description="Helical" evidence="1">
    <location>
        <begin position="122"/>
        <end position="147"/>
    </location>
</feature>
<dbReference type="Pfam" id="PF24802">
    <property type="entry name" value="DUF7703"/>
    <property type="match status" value="1"/>
</dbReference>
<keyword evidence="1" id="KW-0812">Transmembrane</keyword>
<feature type="domain" description="DUF7703" evidence="2">
    <location>
        <begin position="28"/>
        <end position="259"/>
    </location>
</feature>
<name>A0A2W1F4C9_9PLEO</name>
<feature type="transmembrane region" description="Helical" evidence="1">
    <location>
        <begin position="211"/>
        <end position="236"/>
    </location>
</feature>
<dbReference type="PANTHER" id="PTHR37013">
    <property type="entry name" value="INTEGRAL MEMBRANE PROTEIN (AFU_ORTHOLOGUE AFUA_1G05950)-RELATED"/>
    <property type="match status" value="1"/>
</dbReference>
<evidence type="ECO:0000256" key="1">
    <source>
        <dbReference type="SAM" id="Phobius"/>
    </source>
</evidence>
<keyword evidence="1" id="KW-1133">Transmembrane helix</keyword>
<proteinExistence type="predicted"/>
<dbReference type="Proteomes" id="UP000245464">
    <property type="component" value="Chromosome 1"/>
</dbReference>
<reference evidence="4" key="2">
    <citation type="submission" date="2021-05" db="EMBL/GenBank/DDBJ databases">
        <authorList>
            <person name="Moolhuijzen P.M."/>
            <person name="Moffat C.S."/>
        </authorList>
    </citation>
    <scope>NUCLEOTIDE SEQUENCE</scope>
    <source>
        <strain evidence="4">86-124</strain>
    </source>
</reference>
<feature type="transmembrane region" description="Helical" evidence="1">
    <location>
        <begin position="86"/>
        <end position="110"/>
    </location>
</feature>
<accession>A0A2W1F4C9</accession>
<evidence type="ECO:0000313" key="3">
    <source>
        <dbReference type="EMBL" id="KAF7579234.1"/>
    </source>
</evidence>
<comment type="caution">
    <text evidence="4">The sequence shown here is derived from an EMBL/GenBank/DDBJ whole genome shotgun (WGS) entry which is preliminary data.</text>
</comment>
<dbReference type="OrthoDB" id="405906at2759"/>
<dbReference type="Proteomes" id="UP000249757">
    <property type="component" value="Unassembled WGS sequence"/>
</dbReference>
<keyword evidence="1" id="KW-0472">Membrane</keyword>
<sequence length="334" mass="37483">MTATGKDSVSGIDSAAAPNAEIVTLSTWMLAAAFLGIAFYLCAELNVRLLIRATRYSLYFWSCFLCSWGIIVHGIVILLSDLEIWASYYSIIFIEFSWFTFVVCQSLVLYSRLNLVLLTPRIANYVLWMIIVNAVLFGLTTVVLGLVARHSRFSTQLTHTNITWDKIQLAAFTTQETIIGVLYIRVTASHLKDMTLLGSCRNTTRRNLRNLIAVNVFIIMLDATVMVLCYTGFFFLQGFYKAAVYAIKLRTEFTILNQLRLSLPGATGERSSDVMSGHACRDGRCMLRRGTISAHDWRETDVEMNGIRVQRDIAVKSSRDGHTVRIVPGVGEGF</sequence>
<dbReference type="AlphaFoldDB" id="A0A2W1F4C9"/>
<dbReference type="EMBL" id="NRDI02000010">
    <property type="protein sequence ID" value="KAI1513104.1"/>
    <property type="molecule type" value="Genomic_DNA"/>
</dbReference>
<evidence type="ECO:0000313" key="4">
    <source>
        <dbReference type="EMBL" id="KAI1513104.1"/>
    </source>
</evidence>
<organism evidence="4 5">
    <name type="scientific">Pyrenophora tritici-repentis</name>
    <dbReference type="NCBI Taxonomy" id="45151"/>
    <lineage>
        <taxon>Eukaryota</taxon>
        <taxon>Fungi</taxon>
        <taxon>Dikarya</taxon>
        <taxon>Ascomycota</taxon>
        <taxon>Pezizomycotina</taxon>
        <taxon>Dothideomycetes</taxon>
        <taxon>Pleosporomycetidae</taxon>
        <taxon>Pleosporales</taxon>
        <taxon>Pleosporineae</taxon>
        <taxon>Pleosporaceae</taxon>
        <taxon>Pyrenophora</taxon>
    </lineage>
</organism>
<dbReference type="PANTHER" id="PTHR37013:SF4">
    <property type="entry name" value="INTEGRAL MEMBRANE PROTEIN"/>
    <property type="match status" value="1"/>
</dbReference>